<dbReference type="Proteomes" id="UP000243579">
    <property type="component" value="Unassembled WGS sequence"/>
</dbReference>
<keyword evidence="1" id="KW-0472">Membrane</keyword>
<keyword evidence="1" id="KW-1133">Transmembrane helix</keyword>
<keyword evidence="1" id="KW-0812">Transmembrane</keyword>
<sequence length="648" mass="72668">MTGSPKSKRKQPSTKSVMRRIRDELSAQFQREEIWSVHERQAGPRNELYHVQLQQSLHRHLKPSLLRLDALAVDKAVIYRSAKVDAALQLSRQLYMLEFSFRKLAFRWRRLKLASGLRLWKAMVELRKAYEVRRKVLAHHAVIIQRAYRRRHAYVRGVAEKKALADQLLELSLAHARAQARTALELQMAIRRVWRGAVVRLGLHGVLAGALLKALAALSVHVLFGLLQPVQVAAGHLGNTTAADTGAIERAHALLDAPRCAGASVMSWLESLRTIDRLAAARADQRVATRAKDRRTVWGLWERELEALSVAEWRQLQRYERQQARRKARAEHLQHHRETARGTRQLLLAQAIAARLEACERAAMGAEEALGRALQRAANLWARQLASEHMQRSIMCLKVQMQSIAAAADHARQEAVRMALEDDAGHLDRILAAITDAATVATTILPSWTLRVSVVAGRGIYQHLTPTVVIFEARHAESVRPTVVHRVCNTKLLRQGLLRHAFTMPLARVSSAARPLVLVRRREGAFEICTVQWAGDASGLHVSVYLPADACTIAAVLPMPTVLALVPTTHAVWLRPRHHEALFRYIAANTFIEGSALVMRPPPHLSVTPHTGVASATPIVDVLLQEGFVAFERHLRRIEVVIRPKPTR</sequence>
<proteinExistence type="predicted"/>
<evidence type="ECO:0000313" key="2">
    <source>
        <dbReference type="EMBL" id="OQR99272.1"/>
    </source>
</evidence>
<name>A0A1V9ZMR0_ACHHY</name>
<accession>A0A1V9ZMR0</accession>
<protein>
    <submittedName>
        <fullName evidence="2">Uncharacterized protein</fullName>
    </submittedName>
</protein>
<keyword evidence="3" id="KW-1185">Reference proteome</keyword>
<dbReference type="OrthoDB" id="70695at2759"/>
<organism evidence="2 3">
    <name type="scientific">Achlya hypogyna</name>
    <name type="common">Oomycete</name>
    <name type="synonym">Protoachlya hypogyna</name>
    <dbReference type="NCBI Taxonomy" id="1202772"/>
    <lineage>
        <taxon>Eukaryota</taxon>
        <taxon>Sar</taxon>
        <taxon>Stramenopiles</taxon>
        <taxon>Oomycota</taxon>
        <taxon>Saprolegniomycetes</taxon>
        <taxon>Saprolegniales</taxon>
        <taxon>Achlyaceae</taxon>
        <taxon>Achlya</taxon>
    </lineage>
</organism>
<evidence type="ECO:0000313" key="3">
    <source>
        <dbReference type="Proteomes" id="UP000243579"/>
    </source>
</evidence>
<evidence type="ECO:0000256" key="1">
    <source>
        <dbReference type="SAM" id="Phobius"/>
    </source>
</evidence>
<dbReference type="AlphaFoldDB" id="A0A1V9ZMR0"/>
<comment type="caution">
    <text evidence="2">The sequence shown here is derived from an EMBL/GenBank/DDBJ whole genome shotgun (WGS) entry which is preliminary data.</text>
</comment>
<reference evidence="2 3" key="1">
    <citation type="journal article" date="2014" name="Genome Biol. Evol.">
        <title>The secreted proteins of Achlya hypogyna and Thraustotheca clavata identify the ancestral oomycete secretome and reveal gene acquisitions by horizontal gene transfer.</title>
        <authorList>
            <person name="Misner I."/>
            <person name="Blouin N."/>
            <person name="Leonard G."/>
            <person name="Richards T.A."/>
            <person name="Lane C.E."/>
        </authorList>
    </citation>
    <scope>NUCLEOTIDE SEQUENCE [LARGE SCALE GENOMIC DNA]</scope>
    <source>
        <strain evidence="2 3">ATCC 48635</strain>
    </source>
</reference>
<gene>
    <name evidence="2" type="ORF">ACHHYP_07136</name>
</gene>
<feature type="transmembrane region" description="Helical" evidence="1">
    <location>
        <begin position="201"/>
        <end position="227"/>
    </location>
</feature>
<dbReference type="EMBL" id="JNBR01000072">
    <property type="protein sequence ID" value="OQR99272.1"/>
    <property type="molecule type" value="Genomic_DNA"/>
</dbReference>